<dbReference type="RefSeq" id="WP_066861262.1">
    <property type="nucleotide sequence ID" value="NZ_CABKVV010000011.1"/>
</dbReference>
<protein>
    <submittedName>
        <fullName evidence="2">Uncharacterized protein</fullName>
    </submittedName>
</protein>
<organism evidence="2 3">
    <name type="scientific">Neglectibacter timonensis</name>
    <dbReference type="NCBI Taxonomy" id="1776382"/>
    <lineage>
        <taxon>Bacteria</taxon>
        <taxon>Bacillati</taxon>
        <taxon>Bacillota</taxon>
        <taxon>Clostridia</taxon>
        <taxon>Eubacteriales</taxon>
        <taxon>Oscillospiraceae</taxon>
        <taxon>Neglectibacter</taxon>
    </lineage>
</organism>
<name>A0ABT1S4C5_9FIRM</name>
<proteinExistence type="predicted"/>
<dbReference type="GeneID" id="90531426"/>
<reference evidence="2 3" key="1">
    <citation type="submission" date="2022-06" db="EMBL/GenBank/DDBJ databases">
        <title>Isolation of gut microbiota from human fecal samples.</title>
        <authorList>
            <person name="Pamer E.G."/>
            <person name="Barat B."/>
            <person name="Waligurski E."/>
            <person name="Medina S."/>
            <person name="Paddock L."/>
            <person name="Mostad J."/>
        </authorList>
    </citation>
    <scope>NUCLEOTIDE SEQUENCE [LARGE SCALE GENOMIC DNA]</scope>
    <source>
        <strain evidence="2 3">DFI.9.73</strain>
    </source>
</reference>
<keyword evidence="3" id="KW-1185">Reference proteome</keyword>
<sequence length="209" mass="24448">MDFDAVIKVELSYWLVKYIKSTGKSSQDIAKDTGLPIVEVEKAIRGEPVKRKTMESLCDCISRPYEMLRKPPVDDPVFLRFTKSLTDEYQNLRENRNKNDIYGMTKSMSKDFPFEDIERISAWLRYLISNPDSAESRSVVEPIMDMEEQFKTRTNWICRCKNKVRKICVETFRSSTTTTLARELTTPESSEDMERAEKRVKDSRMGKKK</sequence>
<evidence type="ECO:0000313" key="3">
    <source>
        <dbReference type="Proteomes" id="UP001524473"/>
    </source>
</evidence>
<gene>
    <name evidence="2" type="ORF">NE695_17895</name>
</gene>
<comment type="caution">
    <text evidence="2">The sequence shown here is derived from an EMBL/GenBank/DDBJ whole genome shotgun (WGS) entry which is preliminary data.</text>
</comment>
<dbReference type="Proteomes" id="UP001524473">
    <property type="component" value="Unassembled WGS sequence"/>
</dbReference>
<feature type="region of interest" description="Disordered" evidence="1">
    <location>
        <begin position="179"/>
        <end position="209"/>
    </location>
</feature>
<feature type="compositionally biased region" description="Basic and acidic residues" evidence="1">
    <location>
        <begin position="192"/>
        <end position="209"/>
    </location>
</feature>
<evidence type="ECO:0000313" key="2">
    <source>
        <dbReference type="EMBL" id="MCQ4841780.1"/>
    </source>
</evidence>
<dbReference type="EMBL" id="JANFZH010000076">
    <property type="protein sequence ID" value="MCQ4841780.1"/>
    <property type="molecule type" value="Genomic_DNA"/>
</dbReference>
<evidence type="ECO:0000256" key="1">
    <source>
        <dbReference type="SAM" id="MobiDB-lite"/>
    </source>
</evidence>
<accession>A0ABT1S4C5</accession>